<evidence type="ECO:0000256" key="2">
    <source>
        <dbReference type="SAM" id="Phobius"/>
    </source>
</evidence>
<sequence length="92" mass="10149">MSRSHPISSAAFVSAPRRPPPVRETGAIVWLQSNFFNNFHNTVLTMLATWALLVTIPGFISWAITEAVWLTDDPKVCRTAAGACWAVIAEKH</sequence>
<keyword evidence="2" id="KW-0812">Transmembrane</keyword>
<accession>A0A381XE60</accession>
<dbReference type="AlphaFoldDB" id="A0A381XE60"/>
<proteinExistence type="predicted"/>
<organism evidence="3">
    <name type="scientific">marine metagenome</name>
    <dbReference type="NCBI Taxonomy" id="408172"/>
    <lineage>
        <taxon>unclassified sequences</taxon>
        <taxon>metagenomes</taxon>
        <taxon>ecological metagenomes</taxon>
    </lineage>
</organism>
<feature type="non-terminal residue" evidence="3">
    <location>
        <position position="92"/>
    </location>
</feature>
<feature type="transmembrane region" description="Helical" evidence="2">
    <location>
        <begin position="43"/>
        <end position="64"/>
    </location>
</feature>
<evidence type="ECO:0000313" key="3">
    <source>
        <dbReference type="EMBL" id="SVA62447.1"/>
    </source>
</evidence>
<keyword evidence="2" id="KW-0472">Membrane</keyword>
<evidence type="ECO:0000256" key="1">
    <source>
        <dbReference type="SAM" id="MobiDB-lite"/>
    </source>
</evidence>
<protein>
    <recommendedName>
        <fullName evidence="4">ABC transmembrane type-1 domain-containing protein</fullName>
    </recommendedName>
</protein>
<reference evidence="3" key="1">
    <citation type="submission" date="2018-05" db="EMBL/GenBank/DDBJ databases">
        <authorList>
            <person name="Lanie J.A."/>
            <person name="Ng W.-L."/>
            <person name="Kazmierczak K.M."/>
            <person name="Andrzejewski T.M."/>
            <person name="Davidsen T.M."/>
            <person name="Wayne K.J."/>
            <person name="Tettelin H."/>
            <person name="Glass J.I."/>
            <person name="Rusch D."/>
            <person name="Podicherti R."/>
            <person name="Tsui H.-C.T."/>
            <person name="Winkler M.E."/>
        </authorList>
    </citation>
    <scope>NUCLEOTIDE SEQUENCE</scope>
</reference>
<gene>
    <name evidence="3" type="ORF">METZ01_LOCUS115301</name>
</gene>
<feature type="region of interest" description="Disordered" evidence="1">
    <location>
        <begin position="1"/>
        <end position="21"/>
    </location>
</feature>
<dbReference type="EMBL" id="UINC01014676">
    <property type="protein sequence ID" value="SVA62447.1"/>
    <property type="molecule type" value="Genomic_DNA"/>
</dbReference>
<keyword evidence="2" id="KW-1133">Transmembrane helix</keyword>
<evidence type="ECO:0008006" key="4">
    <source>
        <dbReference type="Google" id="ProtNLM"/>
    </source>
</evidence>
<name>A0A381XE60_9ZZZZ</name>